<name>A0A1E1KAS6_9HELO</name>
<accession>A0A1E1KAS6</accession>
<evidence type="ECO:0000313" key="3">
    <source>
        <dbReference type="Proteomes" id="UP000178912"/>
    </source>
</evidence>
<dbReference type="Proteomes" id="UP000178912">
    <property type="component" value="Unassembled WGS sequence"/>
</dbReference>
<dbReference type="InterPro" id="IPR051035">
    <property type="entry name" value="Mito_inheritance_9"/>
</dbReference>
<dbReference type="EMBL" id="FJUX01000020">
    <property type="protein sequence ID" value="CZS95030.1"/>
    <property type="molecule type" value="Genomic_DNA"/>
</dbReference>
<evidence type="ECO:0000259" key="1">
    <source>
        <dbReference type="Pfam" id="PF01636"/>
    </source>
</evidence>
<dbReference type="GO" id="GO:0005739">
    <property type="term" value="C:mitochondrion"/>
    <property type="evidence" value="ECO:0007669"/>
    <property type="project" value="TreeGrafter"/>
</dbReference>
<organism evidence="2 3">
    <name type="scientific">Rhynchosporium agropyri</name>
    <dbReference type="NCBI Taxonomy" id="914238"/>
    <lineage>
        <taxon>Eukaryota</taxon>
        <taxon>Fungi</taxon>
        <taxon>Dikarya</taxon>
        <taxon>Ascomycota</taxon>
        <taxon>Pezizomycotina</taxon>
        <taxon>Leotiomycetes</taxon>
        <taxon>Helotiales</taxon>
        <taxon>Ploettnerulaceae</taxon>
        <taxon>Rhynchosporium</taxon>
    </lineage>
</organism>
<dbReference type="Pfam" id="PF01636">
    <property type="entry name" value="APH"/>
    <property type="match status" value="1"/>
</dbReference>
<keyword evidence="3" id="KW-1185">Reference proteome</keyword>
<feature type="domain" description="Aminoglycoside phosphotransferase" evidence="1">
    <location>
        <begin position="239"/>
        <end position="336"/>
    </location>
</feature>
<sequence length="541" mass="62132">MDLSRIFQRRIFSDIKGIAGCRYNEAYNLSQRFLKFDLRELVQVAVKATAANRCTEVLKCKEGMNNKAFLLTMDNGSVVFAKLPHTCAGPAYYITASEVATRTFLREVMDIPNPPIIAWCSQKSNPVGAEYILEEKVEGQPLGSLWQDWKKLSSEDRFGIISQVVQIERKLTDTSFNQCGCIYFKEDFPHGSHITMAGIESPLALEKFRMGPLVTEDQWLGQKTAMELNRGPFQGALEFIRERATTEKRYIKQHAKPRLNYARSSIELEQPEEMLGLLDKYLKLTPAMLPPPTPDRIDASTLWHPDLHLDNLFIDPSTLQITSVIDWQSTLAIPLYYQCGVPKMVRHPERVSLDLSTFPKLPDNFNDLDEDEKELARKMHKSEHLHQYYLRITKRDNPKHWTALQLHDDVRVQPVRIVQQVWDDNTVFFLRRALLRIVARWESLCPGAGPCPVNPEEDASAFNSELENREFVSDVLNLMQKTYGLHPDGTIFPSKYDEVRTELERLKAVGLEAAEDDEERLSVERLWPYQDSVDKAALGME</sequence>
<dbReference type="PANTHER" id="PTHR36091:SF2">
    <property type="entry name" value="AMINOGLYCOSIDE PHOSPHOTRANSFERASE DOMAIN-CONTAINING PROTEIN"/>
    <property type="match status" value="1"/>
</dbReference>
<proteinExistence type="predicted"/>
<reference evidence="3" key="1">
    <citation type="submission" date="2016-03" db="EMBL/GenBank/DDBJ databases">
        <authorList>
            <person name="Guldener U."/>
        </authorList>
    </citation>
    <scope>NUCLEOTIDE SEQUENCE [LARGE SCALE GENOMIC DNA]</scope>
    <source>
        <strain evidence="3">04CH-RAC-A.6.1</strain>
    </source>
</reference>
<dbReference type="AlphaFoldDB" id="A0A1E1KAS6"/>
<dbReference type="OrthoDB" id="2968323at2759"/>
<protein>
    <recommendedName>
        <fullName evidence="1">Aminoglycoside phosphotransferase domain-containing protein</fullName>
    </recommendedName>
</protein>
<dbReference type="PANTHER" id="PTHR36091">
    <property type="entry name" value="ALTERED INHERITANCE OF MITOCHONDRIA PROTEIN 9, MITOCHONDRIAL"/>
    <property type="match status" value="1"/>
</dbReference>
<dbReference type="SUPFAM" id="SSF56112">
    <property type="entry name" value="Protein kinase-like (PK-like)"/>
    <property type="match status" value="1"/>
</dbReference>
<evidence type="ECO:0000313" key="2">
    <source>
        <dbReference type="EMBL" id="CZS95030.1"/>
    </source>
</evidence>
<dbReference type="InterPro" id="IPR011009">
    <property type="entry name" value="Kinase-like_dom_sf"/>
</dbReference>
<dbReference type="InterPro" id="IPR002575">
    <property type="entry name" value="Aminoglycoside_PTrfase"/>
</dbReference>
<dbReference type="Gene3D" id="3.90.1200.10">
    <property type="match status" value="1"/>
</dbReference>
<gene>
    <name evidence="2" type="ORF">RAG0_04837</name>
</gene>